<evidence type="ECO:0000256" key="1">
    <source>
        <dbReference type="ARBA" id="ARBA00010838"/>
    </source>
</evidence>
<accession>A0A8A3PQH4</accession>
<keyword evidence="3" id="KW-0326">Glycosidase</keyword>
<dbReference type="AlphaFoldDB" id="A0A8A3PQH4"/>
<organism evidence="5 6">
    <name type="scientific">Monilinia vaccinii-corymbosi</name>
    <dbReference type="NCBI Taxonomy" id="61207"/>
    <lineage>
        <taxon>Eukaryota</taxon>
        <taxon>Fungi</taxon>
        <taxon>Dikarya</taxon>
        <taxon>Ascomycota</taxon>
        <taxon>Pezizomycotina</taxon>
        <taxon>Leotiomycetes</taxon>
        <taxon>Helotiales</taxon>
        <taxon>Sclerotiniaceae</taxon>
        <taxon>Monilinia</taxon>
    </lineage>
</organism>
<protein>
    <recommendedName>
        <fullName evidence="7">Glycoside hydrolase family 1 protein</fullName>
    </recommendedName>
</protein>
<dbReference type="InterPro" id="IPR017853">
    <property type="entry name" value="GH"/>
</dbReference>
<name>A0A8A3PQH4_9HELO</name>
<dbReference type="PANTHER" id="PTHR10353:SF36">
    <property type="entry name" value="LP05116P"/>
    <property type="match status" value="1"/>
</dbReference>
<gene>
    <name evidence="5" type="ORF">DSL72_008827</name>
</gene>
<evidence type="ECO:0000256" key="2">
    <source>
        <dbReference type="ARBA" id="ARBA00022801"/>
    </source>
</evidence>
<dbReference type="OrthoDB" id="65569at2759"/>
<evidence type="ECO:0000256" key="3">
    <source>
        <dbReference type="ARBA" id="ARBA00023295"/>
    </source>
</evidence>
<dbReference type="GO" id="GO:0008422">
    <property type="term" value="F:beta-glucosidase activity"/>
    <property type="evidence" value="ECO:0007669"/>
    <property type="project" value="TreeGrafter"/>
</dbReference>
<sequence length="489" mass="55375">MTQFNETGDVGDNQYYLYKQDIARIAALGVPYYSFSISWSRILPFGRGPVNELGLKHYEDLIDTCLEYGVKPIVTLFHVGFFIFRPTINLLASLHTHVANPIPPQWDLPLFLQNTYGGWLSPDIIDDFVNYADIIFKRYGNKVPHWFTVNEPHEYCGEYPLHSNLFTAVTIPPQQQPYYCIHHTLLAHAKTYHLSKSLGLNATISLKNNGGYKIPLTSSPEDAIAVQRAWDFNEGWCSNPIYVNGDYPAHLKAYVETIPLSFSDEEKALINGTADFYAHDAYTSSYYRAPDGGIDACTSDSSHPLFPLCFIQLNVGPDGWLIGTPADPLASWLHKAVDWVPTFLRYIQDTWPSKGGIFVSEFGFCLPFHLSIISPSTSSPYPNFPRFAEPFEAQKATLADIRMDSTRATYYKEYMEAILMAISDGVNVAGSLAWTIMDNLEWSVGYHVKFGMQYVNFTSGERYYKASFFEYVNAFKLYAEDPVVPVHVK</sequence>
<dbReference type="Gene3D" id="3.20.20.80">
    <property type="entry name" value="Glycosidases"/>
    <property type="match status" value="1"/>
</dbReference>
<evidence type="ECO:0008006" key="7">
    <source>
        <dbReference type="Google" id="ProtNLM"/>
    </source>
</evidence>
<keyword evidence="6" id="KW-1185">Reference proteome</keyword>
<dbReference type="PANTHER" id="PTHR10353">
    <property type="entry name" value="GLYCOSYL HYDROLASE"/>
    <property type="match status" value="1"/>
</dbReference>
<dbReference type="Pfam" id="PF00232">
    <property type="entry name" value="Glyco_hydro_1"/>
    <property type="match status" value="3"/>
</dbReference>
<evidence type="ECO:0000313" key="5">
    <source>
        <dbReference type="EMBL" id="QSZ37728.1"/>
    </source>
</evidence>
<dbReference type="EMBL" id="CP063413">
    <property type="protein sequence ID" value="QSZ37728.1"/>
    <property type="molecule type" value="Genomic_DNA"/>
</dbReference>
<evidence type="ECO:0000313" key="6">
    <source>
        <dbReference type="Proteomes" id="UP000672032"/>
    </source>
</evidence>
<comment type="similarity">
    <text evidence="1 4">Belongs to the glycosyl hydrolase 1 family.</text>
</comment>
<reference evidence="5" key="1">
    <citation type="submission" date="2020-10" db="EMBL/GenBank/DDBJ databases">
        <title>Genome Sequence of Monilinia vaccinii-corymbosi Sheds Light on Mummy Berry Disease Infection of Blueberry and Mating Type.</title>
        <authorList>
            <person name="Yow A.G."/>
            <person name="Zhang Y."/>
            <person name="Bansal K."/>
            <person name="Eacker S.M."/>
            <person name="Sullivan S."/>
            <person name="Liachko I."/>
            <person name="Cubeta M.A."/>
            <person name="Rollins J.A."/>
            <person name="Ashrafi H."/>
        </authorList>
    </citation>
    <scope>NUCLEOTIDE SEQUENCE</scope>
    <source>
        <strain evidence="5">RL-1</strain>
    </source>
</reference>
<dbReference type="SUPFAM" id="SSF51445">
    <property type="entry name" value="(Trans)glycosidases"/>
    <property type="match status" value="1"/>
</dbReference>
<dbReference type="GO" id="GO:0005975">
    <property type="term" value="P:carbohydrate metabolic process"/>
    <property type="evidence" value="ECO:0007669"/>
    <property type="project" value="InterPro"/>
</dbReference>
<proteinExistence type="inferred from homology"/>
<dbReference type="InterPro" id="IPR001360">
    <property type="entry name" value="Glyco_hydro_1"/>
</dbReference>
<evidence type="ECO:0000256" key="4">
    <source>
        <dbReference type="RuleBase" id="RU003690"/>
    </source>
</evidence>
<keyword evidence="2" id="KW-0378">Hydrolase</keyword>
<dbReference type="Proteomes" id="UP000672032">
    <property type="component" value="Chromosome 9"/>
</dbReference>
<dbReference type="PRINTS" id="PR00131">
    <property type="entry name" value="GLHYDRLASE1"/>
</dbReference>